<accession>A0A9P6JJ53</accession>
<evidence type="ECO:0000256" key="6">
    <source>
        <dbReference type="ARBA" id="ARBA00022833"/>
    </source>
</evidence>
<dbReference type="Proteomes" id="UP000807306">
    <property type="component" value="Unassembled WGS sequence"/>
</dbReference>
<dbReference type="PANTHER" id="PTHR37016:SF3">
    <property type="entry name" value="NEUTRAL PROTEASE 2-RELATED"/>
    <property type="match status" value="1"/>
</dbReference>
<organism evidence="10 11">
    <name type="scientific">Crepidotus variabilis</name>
    <dbReference type="NCBI Taxonomy" id="179855"/>
    <lineage>
        <taxon>Eukaryota</taxon>
        <taxon>Fungi</taxon>
        <taxon>Dikarya</taxon>
        <taxon>Basidiomycota</taxon>
        <taxon>Agaricomycotina</taxon>
        <taxon>Agaricomycetes</taxon>
        <taxon>Agaricomycetidae</taxon>
        <taxon>Agaricales</taxon>
        <taxon>Agaricineae</taxon>
        <taxon>Crepidotaceae</taxon>
        <taxon>Crepidotus</taxon>
    </lineage>
</organism>
<reference evidence="10" key="1">
    <citation type="submission" date="2020-11" db="EMBL/GenBank/DDBJ databases">
        <authorList>
            <consortium name="DOE Joint Genome Institute"/>
            <person name="Ahrendt S."/>
            <person name="Riley R."/>
            <person name="Andreopoulos W."/>
            <person name="Labutti K."/>
            <person name="Pangilinan J."/>
            <person name="Ruiz-Duenas F.J."/>
            <person name="Barrasa J.M."/>
            <person name="Sanchez-Garcia M."/>
            <person name="Camarero S."/>
            <person name="Miyauchi S."/>
            <person name="Serrano A."/>
            <person name="Linde D."/>
            <person name="Babiker R."/>
            <person name="Drula E."/>
            <person name="Ayuso-Fernandez I."/>
            <person name="Pacheco R."/>
            <person name="Padilla G."/>
            <person name="Ferreira P."/>
            <person name="Barriuso J."/>
            <person name="Kellner H."/>
            <person name="Castanera R."/>
            <person name="Alfaro M."/>
            <person name="Ramirez L."/>
            <person name="Pisabarro A.G."/>
            <person name="Kuo A."/>
            <person name="Tritt A."/>
            <person name="Lipzen A."/>
            <person name="He G."/>
            <person name="Yan M."/>
            <person name="Ng V."/>
            <person name="Cullen D."/>
            <person name="Martin F."/>
            <person name="Rosso M.-N."/>
            <person name="Henrissat B."/>
            <person name="Hibbett D."/>
            <person name="Martinez A.T."/>
            <person name="Grigoriev I.V."/>
        </authorList>
    </citation>
    <scope>NUCLEOTIDE SEQUENCE</scope>
    <source>
        <strain evidence="10">CBS 506.95</strain>
    </source>
</reference>
<dbReference type="GO" id="GO:0006508">
    <property type="term" value="P:proteolysis"/>
    <property type="evidence" value="ECO:0007669"/>
    <property type="project" value="UniProtKB-KW"/>
</dbReference>
<dbReference type="AlphaFoldDB" id="A0A9P6JJ53"/>
<evidence type="ECO:0000256" key="7">
    <source>
        <dbReference type="ARBA" id="ARBA00023049"/>
    </source>
</evidence>
<dbReference type="Pfam" id="PF14521">
    <property type="entry name" value="Aspzincin_M35"/>
    <property type="match status" value="1"/>
</dbReference>
<evidence type="ECO:0000256" key="1">
    <source>
        <dbReference type="ARBA" id="ARBA00001947"/>
    </source>
</evidence>
<dbReference type="EMBL" id="MU157938">
    <property type="protein sequence ID" value="KAF9522665.1"/>
    <property type="molecule type" value="Genomic_DNA"/>
</dbReference>
<feature type="domain" description="Lysine-specific metallo-endopeptidase" evidence="9">
    <location>
        <begin position="211"/>
        <end position="351"/>
    </location>
</feature>
<keyword evidence="3" id="KW-0645">Protease</keyword>
<evidence type="ECO:0000313" key="11">
    <source>
        <dbReference type="Proteomes" id="UP000807306"/>
    </source>
</evidence>
<dbReference type="InterPro" id="IPR050414">
    <property type="entry name" value="Fungal_M35_metalloproteases"/>
</dbReference>
<proteinExistence type="inferred from homology"/>
<evidence type="ECO:0000256" key="4">
    <source>
        <dbReference type="ARBA" id="ARBA00022723"/>
    </source>
</evidence>
<dbReference type="OrthoDB" id="412874at2759"/>
<dbReference type="SUPFAM" id="SSF55486">
    <property type="entry name" value="Metalloproteases ('zincins'), catalytic domain"/>
    <property type="match status" value="1"/>
</dbReference>
<dbReference type="InterPro" id="IPR024079">
    <property type="entry name" value="MetalloPept_cat_dom_sf"/>
</dbReference>
<comment type="caution">
    <text evidence="10">The sequence shown here is derived from an EMBL/GenBank/DDBJ whole genome shotgun (WGS) entry which is preliminary data.</text>
</comment>
<keyword evidence="11" id="KW-1185">Reference proteome</keyword>
<evidence type="ECO:0000256" key="5">
    <source>
        <dbReference type="ARBA" id="ARBA00022801"/>
    </source>
</evidence>
<feature type="signal peptide" evidence="8">
    <location>
        <begin position="1"/>
        <end position="16"/>
    </location>
</feature>
<sequence>MFSATLLLSFATLTLGLSTGDLKVSVSAVQPVVNSIDDIVISAVVTNPTSHDIKVFAKNNILDSAITPSFQVSKDGKDVIFTGLRATYNFDEPSLYKTIPAGASVAVNHTDLSPLFDFETHGTGKFVFNPNTMFQSGLEDNAIKVPANPIDVTVKNDVAKRQLPGISNQKRAADTSTPSCSDSGRLQVLTDSLTYARSMAGGAASDIRAHPDSTQWNSYFGGDDHDEIWYRMDTIAGDLDSRSGKRTIHCTGDTAGACAPNSGVIAYTLVVTSNGAIVGSDIYTCDYFFTSTGTTPSICTNGYDATQSSRGGVILHELSHATAGTADISYGCSNTAKLSAADKRNNADNYRCMGAAIYYTYNCPH</sequence>
<dbReference type="PANTHER" id="PTHR37016">
    <property type="match status" value="1"/>
</dbReference>
<dbReference type="GO" id="GO:0046872">
    <property type="term" value="F:metal ion binding"/>
    <property type="evidence" value="ECO:0007669"/>
    <property type="project" value="UniProtKB-KW"/>
</dbReference>
<evidence type="ECO:0000259" key="9">
    <source>
        <dbReference type="Pfam" id="PF14521"/>
    </source>
</evidence>
<evidence type="ECO:0000256" key="2">
    <source>
        <dbReference type="ARBA" id="ARBA00010279"/>
    </source>
</evidence>
<keyword evidence="6" id="KW-0862">Zinc</keyword>
<feature type="chain" id="PRO_5040424240" description="Lysine-specific metallo-endopeptidase domain-containing protein" evidence="8">
    <location>
        <begin position="17"/>
        <end position="365"/>
    </location>
</feature>
<gene>
    <name evidence="10" type="ORF">CPB83DRAFT_800412</name>
</gene>
<evidence type="ECO:0000313" key="10">
    <source>
        <dbReference type="EMBL" id="KAF9522665.1"/>
    </source>
</evidence>
<comment type="similarity">
    <text evidence="2">Belongs to the peptidase M35 family.</text>
</comment>
<dbReference type="InterPro" id="IPR029463">
    <property type="entry name" value="Lys_MEP"/>
</dbReference>
<dbReference type="Gene3D" id="3.40.390.10">
    <property type="entry name" value="Collagenase (Catalytic Domain)"/>
    <property type="match status" value="1"/>
</dbReference>
<keyword evidence="5" id="KW-0378">Hydrolase</keyword>
<evidence type="ECO:0000256" key="8">
    <source>
        <dbReference type="SAM" id="SignalP"/>
    </source>
</evidence>
<keyword evidence="7" id="KW-0482">Metalloprotease</keyword>
<dbReference type="Gene3D" id="2.60.40.2970">
    <property type="match status" value="1"/>
</dbReference>
<dbReference type="CDD" id="cd11008">
    <property type="entry name" value="M35_deuterolysin_like"/>
    <property type="match status" value="1"/>
</dbReference>
<comment type="cofactor">
    <cofactor evidence="1">
        <name>Zn(2+)</name>
        <dbReference type="ChEBI" id="CHEBI:29105"/>
    </cofactor>
</comment>
<keyword evidence="4" id="KW-0479">Metal-binding</keyword>
<dbReference type="GO" id="GO:0004222">
    <property type="term" value="F:metalloendopeptidase activity"/>
    <property type="evidence" value="ECO:0007669"/>
    <property type="project" value="InterPro"/>
</dbReference>
<protein>
    <recommendedName>
        <fullName evidence="9">Lysine-specific metallo-endopeptidase domain-containing protein</fullName>
    </recommendedName>
</protein>
<evidence type="ECO:0000256" key="3">
    <source>
        <dbReference type="ARBA" id="ARBA00022670"/>
    </source>
</evidence>
<keyword evidence="8" id="KW-0732">Signal</keyword>
<name>A0A9P6JJ53_9AGAR</name>